<dbReference type="CDD" id="cd00067">
    <property type="entry name" value="GAL4"/>
    <property type="match status" value="1"/>
</dbReference>
<dbReference type="InterPro" id="IPR050613">
    <property type="entry name" value="Sec_Metabolite_Reg"/>
</dbReference>
<accession>A0A448YMK2</accession>
<evidence type="ECO:0000259" key="3">
    <source>
        <dbReference type="PROSITE" id="PS50048"/>
    </source>
</evidence>
<proteinExistence type="predicted"/>
<dbReference type="OrthoDB" id="5069333at2759"/>
<dbReference type="GO" id="GO:0005634">
    <property type="term" value="C:nucleus"/>
    <property type="evidence" value="ECO:0007669"/>
    <property type="project" value="UniProtKB-SubCell"/>
</dbReference>
<dbReference type="EMBL" id="CAACVR010000019">
    <property type="protein sequence ID" value="VEU22179.1"/>
    <property type="molecule type" value="Genomic_DNA"/>
</dbReference>
<dbReference type="Proteomes" id="UP000290900">
    <property type="component" value="Unassembled WGS sequence"/>
</dbReference>
<reference evidence="4 5" key="1">
    <citation type="submission" date="2018-12" db="EMBL/GenBank/DDBJ databases">
        <authorList>
            <person name="Tiukova I."/>
            <person name="Dainat J."/>
        </authorList>
    </citation>
    <scope>NUCLEOTIDE SEQUENCE [LARGE SCALE GENOMIC DNA]</scope>
</reference>
<gene>
    <name evidence="4" type="ORF">BRENAR_LOCUS2911</name>
</gene>
<dbReference type="Gene3D" id="4.10.240.10">
    <property type="entry name" value="Zn(2)-C6 fungal-type DNA-binding domain"/>
    <property type="match status" value="1"/>
</dbReference>
<dbReference type="PROSITE" id="PS00463">
    <property type="entry name" value="ZN2_CY6_FUNGAL_1"/>
    <property type="match status" value="1"/>
</dbReference>
<evidence type="ECO:0000313" key="4">
    <source>
        <dbReference type="EMBL" id="VEU22179.1"/>
    </source>
</evidence>
<dbReference type="InterPro" id="IPR036864">
    <property type="entry name" value="Zn2-C6_fun-type_DNA-bd_sf"/>
</dbReference>
<dbReference type="Pfam" id="PF00172">
    <property type="entry name" value="Zn_clus"/>
    <property type="match status" value="1"/>
</dbReference>
<keyword evidence="2" id="KW-0539">Nucleus</keyword>
<dbReference type="SMART" id="SM00066">
    <property type="entry name" value="GAL4"/>
    <property type="match status" value="1"/>
</dbReference>
<dbReference type="GO" id="GO:0000981">
    <property type="term" value="F:DNA-binding transcription factor activity, RNA polymerase II-specific"/>
    <property type="evidence" value="ECO:0007669"/>
    <property type="project" value="InterPro"/>
</dbReference>
<dbReference type="InParanoid" id="A0A448YMK2"/>
<sequence>MGDSKRRRRLVVCLECHRQRCKCDKKRPCSRCQRLGINCQYQSDVELVEPVQSVEAVEPIDPSSLPQIVADLQSYIDELKAKLAVQTPPRSVLDVDSPSMKRSLLVCKPSRTLYFGPTSMKSILLSESLLKFLSIWKKNLSDEKRVWKELHMSPSNRLSIGESHVEVAEAAARIDRIISPNFFAFQERLIYFQKNLNRLLYGDFMPMSVIHSMMLSYFRRNDNEGEHPSMPGVHFIAPAKPYLYSDIALILSLVYTVHIFTRYNSDGHNFIYSLNVGAEDLLSLSFDLLNLSDVRRKSTQMSLLSLIVLRDCLYENDNSQGVYKDTDSYPMFQICVNICYQMGLHVAPESISRTTYKDEPLMKSRAMSADERETLWDFMQAWDCLLSASNGTPLLISYDFCAPPTGGFHSSFYNKMESCIMLLRKICLTINSRGPLSIRQVLGLIDECISFCNEIPFEGTFGKESTSNIDIEYLATLFKVKMVLLQKPQCLCRMVMIALNELGTGGGSELEASDVELITSLYRKMYRQSLLSAATCLYHIKAVCEGLTVFGEEPDNKYIVCFRDVISGSIAQSFIVWLSFLLLRATKNPELITGSELLDGYPRTGIYQGRIDINMVEQAYYSGEDNEDLISTLVTSFQFISFSSSFYDVMCRHQVVKEGLDSFVTLKSIIMWVYVLQALEEVQVMNKEVDMKEVIRKAKEKVKERRTDVGKLEDSIILEEEIDWEQLINDLLGSEQYE</sequence>
<dbReference type="FunCoup" id="A0A448YMK2">
    <property type="interactions" value="1363"/>
</dbReference>
<dbReference type="GO" id="GO:0008270">
    <property type="term" value="F:zinc ion binding"/>
    <property type="evidence" value="ECO:0007669"/>
    <property type="project" value="InterPro"/>
</dbReference>
<dbReference type="STRING" id="13370.A0A448YMK2"/>
<evidence type="ECO:0000313" key="5">
    <source>
        <dbReference type="Proteomes" id="UP000290900"/>
    </source>
</evidence>
<dbReference type="AlphaFoldDB" id="A0A448YMK2"/>
<keyword evidence="5" id="KW-1185">Reference proteome</keyword>
<organism evidence="4 5">
    <name type="scientific">Brettanomyces naardenensis</name>
    <name type="common">Yeast</name>
    <dbReference type="NCBI Taxonomy" id="13370"/>
    <lineage>
        <taxon>Eukaryota</taxon>
        <taxon>Fungi</taxon>
        <taxon>Dikarya</taxon>
        <taxon>Ascomycota</taxon>
        <taxon>Saccharomycotina</taxon>
        <taxon>Pichiomycetes</taxon>
        <taxon>Pichiales</taxon>
        <taxon>Pichiaceae</taxon>
        <taxon>Brettanomyces</taxon>
    </lineage>
</organism>
<dbReference type="PROSITE" id="PS50048">
    <property type="entry name" value="ZN2_CY6_FUNGAL_2"/>
    <property type="match status" value="1"/>
</dbReference>
<evidence type="ECO:0000256" key="2">
    <source>
        <dbReference type="ARBA" id="ARBA00023242"/>
    </source>
</evidence>
<dbReference type="CDD" id="cd12148">
    <property type="entry name" value="fungal_TF_MHR"/>
    <property type="match status" value="1"/>
</dbReference>
<feature type="domain" description="Zn(2)-C6 fungal-type" evidence="3">
    <location>
        <begin position="12"/>
        <end position="41"/>
    </location>
</feature>
<name>A0A448YMK2_BRENA</name>
<dbReference type="SUPFAM" id="SSF57701">
    <property type="entry name" value="Zn2/Cys6 DNA-binding domain"/>
    <property type="match status" value="1"/>
</dbReference>
<dbReference type="InterPro" id="IPR001138">
    <property type="entry name" value="Zn2Cys6_DnaBD"/>
</dbReference>
<protein>
    <submittedName>
        <fullName evidence="4">DEKNAAC103172</fullName>
    </submittedName>
</protein>
<comment type="subcellular location">
    <subcellularLocation>
        <location evidence="1">Nucleus</location>
    </subcellularLocation>
</comment>
<evidence type="ECO:0000256" key="1">
    <source>
        <dbReference type="ARBA" id="ARBA00004123"/>
    </source>
</evidence>
<dbReference type="PANTHER" id="PTHR31001">
    <property type="entry name" value="UNCHARACTERIZED TRANSCRIPTIONAL REGULATORY PROTEIN"/>
    <property type="match status" value="1"/>
</dbReference>